<proteinExistence type="predicted"/>
<evidence type="ECO:0000313" key="1">
    <source>
        <dbReference type="EMBL" id="KAH7848568.1"/>
    </source>
</evidence>
<dbReference type="Proteomes" id="UP000828048">
    <property type="component" value="Chromosome 7"/>
</dbReference>
<reference evidence="1 2" key="1">
    <citation type="journal article" date="2021" name="Hortic Res">
        <title>High-quality reference genome and annotation aids understanding of berry development for evergreen blueberry (Vaccinium darrowii).</title>
        <authorList>
            <person name="Yu J."/>
            <person name="Hulse-Kemp A.M."/>
            <person name="Babiker E."/>
            <person name="Staton M."/>
        </authorList>
    </citation>
    <scope>NUCLEOTIDE SEQUENCE [LARGE SCALE GENOMIC DNA]</scope>
    <source>
        <strain evidence="2">cv. NJ 8807/NJ 8810</strain>
        <tissue evidence="1">Young leaf</tissue>
    </source>
</reference>
<comment type="caution">
    <text evidence="1">The sequence shown here is derived from an EMBL/GenBank/DDBJ whole genome shotgun (WGS) entry which is preliminary data.</text>
</comment>
<accession>A0ACB7Y4W2</accession>
<organism evidence="1 2">
    <name type="scientific">Vaccinium darrowii</name>
    <dbReference type="NCBI Taxonomy" id="229202"/>
    <lineage>
        <taxon>Eukaryota</taxon>
        <taxon>Viridiplantae</taxon>
        <taxon>Streptophyta</taxon>
        <taxon>Embryophyta</taxon>
        <taxon>Tracheophyta</taxon>
        <taxon>Spermatophyta</taxon>
        <taxon>Magnoliopsida</taxon>
        <taxon>eudicotyledons</taxon>
        <taxon>Gunneridae</taxon>
        <taxon>Pentapetalae</taxon>
        <taxon>asterids</taxon>
        <taxon>Ericales</taxon>
        <taxon>Ericaceae</taxon>
        <taxon>Vaccinioideae</taxon>
        <taxon>Vaccinieae</taxon>
        <taxon>Vaccinium</taxon>
    </lineage>
</organism>
<keyword evidence="2" id="KW-1185">Reference proteome</keyword>
<evidence type="ECO:0000313" key="2">
    <source>
        <dbReference type="Proteomes" id="UP000828048"/>
    </source>
</evidence>
<name>A0ACB7Y4W2_9ERIC</name>
<gene>
    <name evidence="1" type="ORF">Vadar_004592</name>
</gene>
<dbReference type="EMBL" id="CM037157">
    <property type="protein sequence ID" value="KAH7848568.1"/>
    <property type="molecule type" value="Genomic_DNA"/>
</dbReference>
<protein>
    <submittedName>
        <fullName evidence="1">Uncharacterized protein</fullName>
    </submittedName>
</protein>
<sequence length="737" mass="81833">MDRDWTKEQKNCNTLETWLLVVQSGTPSRAPTDSRPRRRHCTTDNHVLLLLLFMVFAFALQQLNGRNAQRAAYCGKPWSFIGSAGLVAVGDSGSCFQANDKGFKFKGAAGDHPTSGPKVIKLSQLHCERGGICALIPGKFLVTLKKSLPTLSSISNDHSKFLKFSITLVLAMAYALPHLLMLLLSLLPFSIVAQSRGVVSRGSSLTADEGSSPWISPSGDFAFGFHKIEKNLFLLSIWYDKIPEKTIIWYANKGNPVPGGSKLELTDRGLQLDSPQEVQLWISASLSGGVASGYMSDTGNFVIRDEKSQELWGSFSYPTDTLLPTQVMKKRGSLISQKTETNFSSGRFSLALLDDGNLVLSTISIPTTHLNEPYYYETGPNDAVNSSNSGSQLVFNVSGYMYVLRENGTKFMVSQGNSESNAVSVFYHRVTLSFDGVLRQYYHPRSTTTGNENCLCRLDAERPKCECPIGYTLLDPNDRYGSCKPNFTLGCEDGVTYDITESPNTDWPLNDYDLLRPYREEECRNSCLHDCMCAVAIFRGDSCWKKRLPLSNGRVDNGEASKAFIKVGKIQFPILQPKKKNADTLVIAGSVLLGSSVLVTALCLAFMFIYNKKQARFPPTEVIVDTNLRCFRYKELVEATKIICCRKSVDSELSGKDAILTDWAYDCYVEGTFLSLVGDDMEALNDRKKLDRFVMVAIWCIQEDPSLRPTMRKAIQMLEEVTEVTVPPCPSSFTRSG</sequence>